<reference evidence="2 3" key="1">
    <citation type="submission" date="2019-04" db="EMBL/GenBank/DDBJ databases">
        <title>Whole genome sequencing of Brevibacillus sp. TGS2-1.</title>
        <authorList>
            <person name="Choi A."/>
        </authorList>
    </citation>
    <scope>NUCLEOTIDE SEQUENCE [LARGE SCALE GENOMIC DNA]</scope>
    <source>
        <strain evidence="2 3">TGS2-1</strain>
    </source>
</reference>
<evidence type="ECO:0000313" key="2">
    <source>
        <dbReference type="EMBL" id="TKI57447.1"/>
    </source>
</evidence>
<evidence type="ECO:0000256" key="1">
    <source>
        <dbReference type="SAM" id="Coils"/>
    </source>
</evidence>
<feature type="coiled-coil region" evidence="1">
    <location>
        <begin position="38"/>
        <end position="65"/>
    </location>
</feature>
<accession>A0A4U2Y9P9</accession>
<protein>
    <recommendedName>
        <fullName evidence="4">Lantibiotic dehydratase N-terminal domain-containing protein</fullName>
    </recommendedName>
</protein>
<proteinExistence type="predicted"/>
<dbReference type="RefSeq" id="WP_137030887.1">
    <property type="nucleotide sequence ID" value="NZ_SZNK01000001.1"/>
</dbReference>
<keyword evidence="1" id="KW-0175">Coiled coil</keyword>
<name>A0A4U2Y9P9_9BACL</name>
<comment type="caution">
    <text evidence="2">The sequence shown here is derived from an EMBL/GenBank/DDBJ whole genome shotgun (WGS) entry which is preliminary data.</text>
</comment>
<dbReference type="AlphaFoldDB" id="A0A4U2Y9P9"/>
<evidence type="ECO:0008006" key="4">
    <source>
        <dbReference type="Google" id="ProtNLM"/>
    </source>
</evidence>
<sequence>MQEVTTQAELTVISAEFNLARINVLPLSRLSGLVLENSQQIITQLRILEQQLEDLQDAVLAALHQSIPVLGEQRRLVRYVLKLQRNIFNKRYFLIDPDSIEEIYPILSKEDVISLNRWKIYLKDWQLNHHELLQVLSSEKQRIADNFTDWLMSNDVHLGEMLQGLALASPEMLKAVLDKRIPWNKPAHKAMRAFYRYLQRTVVKTSPFSTFTQVGHAIWEPSSEDINSLMKNQINRDQNDNPRTNIYLNRAVIYHIIAALANNKSWRNSFNYNLSEQAEGEDGVIRFAVKSKYSNGFYWSNVEPFVQNKMLKRLDSLQHRTFSYELFLEHINHSLYLQKLCETLQLLRPIPPVYGEGASFFEQFAEWVCTHRRENWYELELLLRKVAEHLHSLELNSCAQVRINHIFQLRNDLISIFRLLECAAPNWLVKAALIYEEVRTSMPISPLKQEIQNELVQLTSHIKPFFEFHGEYGMLIDLFKSKYTPYAKVPLLDFLSSIACDEQLMSSFQRMMQSGEVVLPRTGKCVPPAVVMYYYQTLPGSSIGLQDDGYGLVINKVAGTIGSIVSRFTKVLGSDYQAAIKDWIKQCFPEAAPIELAIGGDWSSLQGYNGIAEYYCTGIGEISDPIATHVLEEISLRLDKSGEVFEFVDREERVVAPVYVGSVPAYFKQGIMRLLLIMINPWKVNTPYGNNPQPWKTFDLKKGIQHTSRHMFGRVVLSREQWIISVTDIPRFPNHLSDMDLLLSIDKWITENQLPEEVFVTCIGASGHPEGKPIWIHFKNLYSVEFFRSLLSDESVHGLWIQEALPNLSEHQFKDENGNRFASEWMSLVHIHD</sequence>
<keyword evidence="3" id="KW-1185">Reference proteome</keyword>
<dbReference type="Proteomes" id="UP000307841">
    <property type="component" value="Unassembled WGS sequence"/>
</dbReference>
<evidence type="ECO:0000313" key="3">
    <source>
        <dbReference type="Proteomes" id="UP000307841"/>
    </source>
</evidence>
<dbReference type="OrthoDB" id="1273722at2"/>
<dbReference type="EMBL" id="SZNK01000001">
    <property type="protein sequence ID" value="TKI57447.1"/>
    <property type="molecule type" value="Genomic_DNA"/>
</dbReference>
<organism evidence="2 3">
    <name type="scientific">Brevibacillus antibioticus</name>
    <dbReference type="NCBI Taxonomy" id="2570228"/>
    <lineage>
        <taxon>Bacteria</taxon>
        <taxon>Bacillati</taxon>
        <taxon>Bacillota</taxon>
        <taxon>Bacilli</taxon>
        <taxon>Bacillales</taxon>
        <taxon>Paenibacillaceae</taxon>
        <taxon>Brevibacillus</taxon>
    </lineage>
</organism>
<gene>
    <name evidence="2" type="ORF">E8L90_19410</name>
</gene>